<sequence length="444" mass="48013">MTRAARRPSGRNCGRSRTGNSCGWAGRISDNGGVTRTSTPPPAPTPAGRFGIRRNLLRPEDSSSSDRVTYVELFFDLIFVFALTQLSRYLYENQSWEGALESAMLVLALWWVWVYTTWVTNWLDPAKLPVRGVVLGLSLVGFVVSVSIYESFGDRGIVFALAYSVLQLGRTAFMVLAVARHDAELRRTFVRILIWLALSSVFWIVGALLPLQYRLPLWLIALAIEYLSAGVGFRVPGLGASGIDQWNLSGPHIAERSALFVIIALGESLLVTGFAFVAKESSAASILGMLLAFGATVAMWWLYFDHSERAGAKAIAAAAEPGRIARLAYTYVHAVIIAGIVLTSVADKEVLTHPHTEMTLSTAVVLVGGPALYVLGMLLFRLVVARELLVSYLVGIGALLAAFGAAFALTPLQLGSVTTGVLVIVAGWETVVRVRRGTDDKKAG</sequence>
<evidence type="ECO:0000256" key="1">
    <source>
        <dbReference type="SAM" id="MobiDB-lite"/>
    </source>
</evidence>
<dbReference type="OrthoDB" id="7698234at2"/>
<keyword evidence="2" id="KW-1133">Transmembrane helix</keyword>
<accession>A0A2S3Z643</accession>
<dbReference type="AlphaFoldDB" id="A0A2S3Z643"/>
<comment type="caution">
    <text evidence="3">The sequence shown here is derived from an EMBL/GenBank/DDBJ whole genome shotgun (WGS) entry which is preliminary data.</text>
</comment>
<dbReference type="EMBL" id="PPXF01000065">
    <property type="protein sequence ID" value="POH59679.1"/>
    <property type="molecule type" value="Genomic_DNA"/>
</dbReference>
<evidence type="ECO:0000313" key="3">
    <source>
        <dbReference type="EMBL" id="POH59679.1"/>
    </source>
</evidence>
<gene>
    <name evidence="3" type="ORF">C3B59_17480</name>
</gene>
<feature type="transmembrane region" description="Helical" evidence="2">
    <location>
        <begin position="283"/>
        <end position="303"/>
    </location>
</feature>
<feature type="transmembrane region" description="Helical" evidence="2">
    <location>
        <begin position="189"/>
        <end position="209"/>
    </location>
</feature>
<keyword evidence="2" id="KW-0812">Transmembrane</keyword>
<feature type="transmembrane region" description="Helical" evidence="2">
    <location>
        <begin position="389"/>
        <end position="408"/>
    </location>
</feature>
<feature type="transmembrane region" description="Helical" evidence="2">
    <location>
        <begin position="414"/>
        <end position="432"/>
    </location>
</feature>
<reference evidence="3 4" key="1">
    <citation type="submission" date="2018-01" db="EMBL/GenBank/DDBJ databases">
        <title>Cryobacterium sp. nov., from glaciers in China.</title>
        <authorList>
            <person name="Liu Q."/>
            <person name="Xin Y.-H."/>
        </authorList>
    </citation>
    <scope>NUCLEOTIDE SEQUENCE [LARGE SCALE GENOMIC DNA]</scope>
    <source>
        <strain evidence="3 4">TMB1-8</strain>
    </source>
</reference>
<dbReference type="Proteomes" id="UP000237104">
    <property type="component" value="Unassembled WGS sequence"/>
</dbReference>
<feature type="transmembrane region" description="Helical" evidence="2">
    <location>
        <begin position="73"/>
        <end position="91"/>
    </location>
</feature>
<feature type="region of interest" description="Disordered" evidence="1">
    <location>
        <begin position="1"/>
        <end position="50"/>
    </location>
</feature>
<name>A0A2S3Z643_9MICO</name>
<dbReference type="PANTHER" id="PTHR36840">
    <property type="entry name" value="BLL5714 PROTEIN"/>
    <property type="match status" value="1"/>
</dbReference>
<dbReference type="PANTHER" id="PTHR36840:SF1">
    <property type="entry name" value="BLL5714 PROTEIN"/>
    <property type="match status" value="1"/>
</dbReference>
<feature type="transmembrane region" description="Helical" evidence="2">
    <location>
        <begin position="130"/>
        <end position="149"/>
    </location>
</feature>
<feature type="transmembrane region" description="Helical" evidence="2">
    <location>
        <begin position="324"/>
        <end position="346"/>
    </location>
</feature>
<protein>
    <recommendedName>
        <fullName evidence="5">Low temperature requirement protein A</fullName>
    </recommendedName>
</protein>
<evidence type="ECO:0000313" key="4">
    <source>
        <dbReference type="Proteomes" id="UP000237104"/>
    </source>
</evidence>
<dbReference type="InterPro" id="IPR010640">
    <property type="entry name" value="Low_temperature_requirement_A"/>
</dbReference>
<feature type="transmembrane region" description="Helical" evidence="2">
    <location>
        <begin position="103"/>
        <end position="123"/>
    </location>
</feature>
<organism evidence="3 4">
    <name type="scientific">Cryobacterium zongtaii</name>
    <dbReference type="NCBI Taxonomy" id="1259217"/>
    <lineage>
        <taxon>Bacteria</taxon>
        <taxon>Bacillati</taxon>
        <taxon>Actinomycetota</taxon>
        <taxon>Actinomycetes</taxon>
        <taxon>Micrococcales</taxon>
        <taxon>Microbacteriaceae</taxon>
        <taxon>Cryobacterium</taxon>
    </lineage>
</organism>
<feature type="transmembrane region" description="Helical" evidence="2">
    <location>
        <begin position="215"/>
        <end position="236"/>
    </location>
</feature>
<feature type="transmembrane region" description="Helical" evidence="2">
    <location>
        <begin position="155"/>
        <end position="177"/>
    </location>
</feature>
<feature type="transmembrane region" description="Helical" evidence="2">
    <location>
        <begin position="358"/>
        <end position="380"/>
    </location>
</feature>
<feature type="transmembrane region" description="Helical" evidence="2">
    <location>
        <begin position="257"/>
        <end position="277"/>
    </location>
</feature>
<evidence type="ECO:0008006" key="5">
    <source>
        <dbReference type="Google" id="ProtNLM"/>
    </source>
</evidence>
<keyword evidence="2" id="KW-0472">Membrane</keyword>
<proteinExistence type="predicted"/>
<evidence type="ECO:0000256" key="2">
    <source>
        <dbReference type="SAM" id="Phobius"/>
    </source>
</evidence>
<dbReference type="Pfam" id="PF06772">
    <property type="entry name" value="LtrA"/>
    <property type="match status" value="1"/>
</dbReference>